<dbReference type="PROSITE" id="PS50022">
    <property type="entry name" value="FA58C_3"/>
    <property type="match status" value="1"/>
</dbReference>
<dbReference type="InterPro" id="IPR032527">
    <property type="entry name" value="DUF4959"/>
</dbReference>
<dbReference type="EMBL" id="BMIK01000001">
    <property type="protein sequence ID" value="GGC15056.1"/>
    <property type="molecule type" value="Genomic_DNA"/>
</dbReference>
<dbReference type="InterPro" id="IPR000421">
    <property type="entry name" value="FA58C"/>
</dbReference>
<evidence type="ECO:0000259" key="1">
    <source>
        <dbReference type="PROSITE" id="PS50022"/>
    </source>
</evidence>
<dbReference type="InterPro" id="IPR032164">
    <property type="entry name" value="DUF5000"/>
</dbReference>
<dbReference type="Proteomes" id="UP000597338">
    <property type="component" value="Unassembled WGS sequence"/>
</dbReference>
<dbReference type="Pfam" id="PF17166">
    <property type="entry name" value="DUF5126"/>
    <property type="match status" value="1"/>
</dbReference>
<evidence type="ECO:0000313" key="2">
    <source>
        <dbReference type="EMBL" id="GGC15056.1"/>
    </source>
</evidence>
<reference evidence="3" key="1">
    <citation type="journal article" date="2019" name="Int. J. Syst. Evol. Microbiol.">
        <title>The Global Catalogue of Microorganisms (GCM) 10K type strain sequencing project: providing services to taxonomists for standard genome sequencing and annotation.</title>
        <authorList>
            <consortium name="The Broad Institute Genomics Platform"/>
            <consortium name="The Broad Institute Genome Sequencing Center for Infectious Disease"/>
            <person name="Wu L."/>
            <person name="Ma J."/>
        </authorList>
    </citation>
    <scope>NUCLEOTIDE SEQUENCE [LARGE SCALE GENOMIC DNA]</scope>
    <source>
        <strain evidence="3">CGMCC 1.15342</strain>
    </source>
</reference>
<evidence type="ECO:0000313" key="3">
    <source>
        <dbReference type="Proteomes" id="UP000597338"/>
    </source>
</evidence>
<proteinExistence type="predicted"/>
<dbReference type="Pfam" id="PF16323">
    <property type="entry name" value="DUF4959"/>
    <property type="match status" value="1"/>
</dbReference>
<feature type="domain" description="F5/8 type C" evidence="1">
    <location>
        <begin position="269"/>
        <end position="406"/>
    </location>
</feature>
<gene>
    <name evidence="2" type="ORF">GCM10011386_03540</name>
</gene>
<dbReference type="InterPro" id="IPR033431">
    <property type="entry name" value="DUF5126"/>
</dbReference>
<comment type="caution">
    <text evidence="2">The sequence shown here is derived from an EMBL/GenBank/DDBJ whole genome shotgun (WGS) entry which is preliminary data.</text>
</comment>
<accession>A0ABQ1KYU9</accession>
<protein>
    <recommendedName>
        <fullName evidence="1">F5/8 type C domain-containing protein</fullName>
    </recommendedName>
</protein>
<dbReference type="Pfam" id="PF16391">
    <property type="entry name" value="DUF5000"/>
    <property type="match status" value="1"/>
</dbReference>
<keyword evidence="3" id="KW-1185">Reference proteome</keyword>
<organism evidence="2 3">
    <name type="scientific">Parapedobacter defluvii</name>
    <dbReference type="NCBI Taxonomy" id="2045106"/>
    <lineage>
        <taxon>Bacteria</taxon>
        <taxon>Pseudomonadati</taxon>
        <taxon>Bacteroidota</taxon>
        <taxon>Sphingobacteriia</taxon>
        <taxon>Sphingobacteriales</taxon>
        <taxon>Sphingobacteriaceae</taxon>
        <taxon>Parapedobacter</taxon>
    </lineage>
</organism>
<dbReference type="Gene3D" id="2.60.120.260">
    <property type="entry name" value="Galactose-binding domain-like"/>
    <property type="match status" value="1"/>
</dbReference>
<dbReference type="SUPFAM" id="SSF49785">
    <property type="entry name" value="Galactose-binding domain-like"/>
    <property type="match status" value="1"/>
</dbReference>
<dbReference type="InterPro" id="IPR008979">
    <property type="entry name" value="Galactose-bd-like_sf"/>
</dbReference>
<sequence length="408" mass="45172">MVNTITSYNMSFMKIKNIALIAFAGIAIGFAGCSEAERLDHLDVDKPAPAPVTDVQVTATPGGAVITYKLPDDPNLSYVKAVYEIQPGTIRETKASRYYDTLRVEGFGSTASYPIKIFSVGKNEKASEPVEIAVNPMTPPVLSVFETVDLAATFGGVKVSFENSSKANLAIVVMVDSSGRDTWAPVTTFFTSSEKATYAARGMEDKEKKIGLFVRDRWGNRSDTLIKQLTPLYEEVIPKDNFKLVKLPSDTWQNTFNYNIEKIWDGITNNSENVWIVSATYAIPQWFTVDMGVAATFSRMKVYQRANYPYIAPMIKAFEIYGSNDPDPDGGWNNWELLGSFTSIKPSGLPFGSTTTEDIEYAVINGEDFDFDGTMTTPVRYIRFKTLETWAPGGGVQTSEISFWGQVN</sequence>
<name>A0ABQ1KYU9_9SPHI</name>